<keyword evidence="1" id="KW-1133">Transmembrane helix</keyword>
<organism evidence="2 3">
    <name type="scientific">Massilia eburnea</name>
    <dbReference type="NCBI Taxonomy" id="1776165"/>
    <lineage>
        <taxon>Bacteria</taxon>
        <taxon>Pseudomonadati</taxon>
        <taxon>Pseudomonadota</taxon>
        <taxon>Betaproteobacteria</taxon>
        <taxon>Burkholderiales</taxon>
        <taxon>Oxalobacteraceae</taxon>
        <taxon>Telluria group</taxon>
        <taxon>Massilia</taxon>
    </lineage>
</organism>
<sequence>MNLTLVIIYGTLVFLATVVASIPFGFVDGFTTASGEPLSERTLALLKYPEYATELIAVVLVLVHLSARQLNEPSLQAASAILFGAIITYFIEVRKKLISHREFTIRILLGLTVCVPIGVFAGSKTLGP</sequence>
<protein>
    <submittedName>
        <fullName evidence="2">Uncharacterized protein</fullName>
    </submittedName>
</protein>
<feature type="transmembrane region" description="Helical" evidence="1">
    <location>
        <begin position="73"/>
        <end position="91"/>
    </location>
</feature>
<feature type="transmembrane region" description="Helical" evidence="1">
    <location>
        <begin position="6"/>
        <end position="27"/>
    </location>
</feature>
<proteinExistence type="predicted"/>
<dbReference type="RefSeq" id="WP_155452340.1">
    <property type="nucleotide sequence ID" value="NZ_WNKX01000001.1"/>
</dbReference>
<evidence type="ECO:0000256" key="1">
    <source>
        <dbReference type="SAM" id="Phobius"/>
    </source>
</evidence>
<accession>A0A6L6QC72</accession>
<comment type="caution">
    <text evidence="2">The sequence shown here is derived from an EMBL/GenBank/DDBJ whole genome shotgun (WGS) entry which is preliminary data.</text>
</comment>
<evidence type="ECO:0000313" key="3">
    <source>
        <dbReference type="Proteomes" id="UP000472320"/>
    </source>
</evidence>
<keyword evidence="1" id="KW-0472">Membrane</keyword>
<gene>
    <name evidence="2" type="ORF">GM658_02080</name>
</gene>
<dbReference type="OrthoDB" id="9152667at2"/>
<evidence type="ECO:0000313" key="2">
    <source>
        <dbReference type="EMBL" id="MTW09376.1"/>
    </source>
</evidence>
<keyword evidence="1" id="KW-0812">Transmembrane</keyword>
<feature type="transmembrane region" description="Helical" evidence="1">
    <location>
        <begin position="103"/>
        <end position="122"/>
    </location>
</feature>
<keyword evidence="3" id="KW-1185">Reference proteome</keyword>
<dbReference type="Proteomes" id="UP000472320">
    <property type="component" value="Unassembled WGS sequence"/>
</dbReference>
<dbReference type="AlphaFoldDB" id="A0A6L6QC72"/>
<dbReference type="EMBL" id="WNKX01000001">
    <property type="protein sequence ID" value="MTW09376.1"/>
    <property type="molecule type" value="Genomic_DNA"/>
</dbReference>
<name>A0A6L6QC72_9BURK</name>
<reference evidence="2 3" key="1">
    <citation type="submission" date="2019-11" db="EMBL/GenBank/DDBJ databases">
        <title>Type strains purchased from KCTC, JCM and DSMZ.</title>
        <authorList>
            <person name="Lu H."/>
        </authorList>
    </citation>
    <scope>NUCLEOTIDE SEQUENCE [LARGE SCALE GENOMIC DNA]</scope>
    <source>
        <strain evidence="2 3">JCM 31587</strain>
    </source>
</reference>